<evidence type="ECO:0000256" key="5">
    <source>
        <dbReference type="ARBA" id="ARBA00023136"/>
    </source>
</evidence>
<feature type="transmembrane region" description="Helical" evidence="6">
    <location>
        <begin position="164"/>
        <end position="184"/>
    </location>
</feature>
<dbReference type="OrthoDB" id="9791588at2"/>
<evidence type="ECO:0000256" key="6">
    <source>
        <dbReference type="SAM" id="Phobius"/>
    </source>
</evidence>
<comment type="subcellular location">
    <subcellularLocation>
        <location evidence="1">Cell membrane</location>
        <topology evidence="1">Multi-pass membrane protein</topology>
    </subcellularLocation>
</comment>
<keyword evidence="3 6" id="KW-0812">Transmembrane</keyword>
<dbReference type="RefSeq" id="WP_050059643.1">
    <property type="nucleotide sequence ID" value="NZ_JACHEK010000005.1"/>
</dbReference>
<accession>A0A841JTR5</accession>
<dbReference type="PANTHER" id="PTHR42770:SF7">
    <property type="entry name" value="MEMBRANE PROTEIN"/>
    <property type="match status" value="1"/>
</dbReference>
<dbReference type="Proteomes" id="UP000538666">
    <property type="component" value="Unassembled WGS sequence"/>
</dbReference>
<keyword evidence="4 6" id="KW-1133">Transmembrane helix</keyword>
<dbReference type="PANTHER" id="PTHR42770">
    <property type="entry name" value="AMINO ACID TRANSPORTER-RELATED"/>
    <property type="match status" value="1"/>
</dbReference>
<dbReference type="AlphaFoldDB" id="A0A841JTR5"/>
<feature type="transmembrane region" description="Helical" evidence="6">
    <location>
        <begin position="205"/>
        <end position="226"/>
    </location>
</feature>
<evidence type="ECO:0000256" key="1">
    <source>
        <dbReference type="ARBA" id="ARBA00004651"/>
    </source>
</evidence>
<protein>
    <submittedName>
        <fullName evidence="7">Amino acid transporter</fullName>
    </submittedName>
</protein>
<evidence type="ECO:0000313" key="7">
    <source>
        <dbReference type="EMBL" id="MBB6144793.1"/>
    </source>
</evidence>
<keyword evidence="5 6" id="KW-0472">Membrane</keyword>
<reference evidence="7 8" key="1">
    <citation type="submission" date="2020-08" db="EMBL/GenBank/DDBJ databases">
        <title>Genomic Encyclopedia of Type Strains, Phase IV (KMG-IV): sequencing the most valuable type-strain genomes for metagenomic binning, comparative biology and taxonomic classification.</title>
        <authorList>
            <person name="Goeker M."/>
        </authorList>
    </citation>
    <scope>NUCLEOTIDE SEQUENCE [LARGE SCALE GENOMIC DNA]</scope>
    <source>
        <strain evidence="7 8">DSM 103733</strain>
    </source>
</reference>
<dbReference type="InterPro" id="IPR050367">
    <property type="entry name" value="APC_superfamily"/>
</dbReference>
<feature type="transmembrane region" description="Helical" evidence="6">
    <location>
        <begin position="238"/>
        <end position="264"/>
    </location>
</feature>
<feature type="transmembrane region" description="Helical" evidence="6">
    <location>
        <begin position="340"/>
        <end position="359"/>
    </location>
</feature>
<dbReference type="PIRSF" id="PIRSF006060">
    <property type="entry name" value="AA_transporter"/>
    <property type="match status" value="1"/>
</dbReference>
<dbReference type="Pfam" id="PF13520">
    <property type="entry name" value="AA_permease_2"/>
    <property type="match status" value="1"/>
</dbReference>
<feature type="transmembrane region" description="Helical" evidence="6">
    <location>
        <begin position="366"/>
        <end position="387"/>
    </location>
</feature>
<feature type="transmembrane region" description="Helical" evidence="6">
    <location>
        <begin position="17"/>
        <end position="36"/>
    </location>
</feature>
<feature type="transmembrane region" description="Helical" evidence="6">
    <location>
        <begin position="104"/>
        <end position="122"/>
    </location>
</feature>
<evidence type="ECO:0000256" key="4">
    <source>
        <dbReference type="ARBA" id="ARBA00022989"/>
    </source>
</evidence>
<feature type="transmembrane region" description="Helical" evidence="6">
    <location>
        <begin position="285"/>
        <end position="309"/>
    </location>
</feature>
<proteinExistence type="predicted"/>
<gene>
    <name evidence="7" type="ORF">HNQ77_002749</name>
</gene>
<evidence type="ECO:0000256" key="2">
    <source>
        <dbReference type="ARBA" id="ARBA00022475"/>
    </source>
</evidence>
<dbReference type="Gene3D" id="1.20.1740.10">
    <property type="entry name" value="Amino acid/polyamine transporter I"/>
    <property type="match status" value="1"/>
</dbReference>
<dbReference type="GO" id="GO:0022857">
    <property type="term" value="F:transmembrane transporter activity"/>
    <property type="evidence" value="ECO:0007669"/>
    <property type="project" value="InterPro"/>
</dbReference>
<dbReference type="InterPro" id="IPR002293">
    <property type="entry name" value="AA/rel_permease1"/>
</dbReference>
<keyword evidence="2" id="KW-1003">Cell membrane</keyword>
<evidence type="ECO:0000256" key="3">
    <source>
        <dbReference type="ARBA" id="ARBA00022692"/>
    </source>
</evidence>
<dbReference type="GO" id="GO:0005886">
    <property type="term" value="C:plasma membrane"/>
    <property type="evidence" value="ECO:0007669"/>
    <property type="project" value="UniProtKB-SubCell"/>
</dbReference>
<evidence type="ECO:0000313" key="8">
    <source>
        <dbReference type="Proteomes" id="UP000538666"/>
    </source>
</evidence>
<name>A0A841JTR5_9BACT</name>
<organism evidence="7 8">
    <name type="scientific">Silvibacterium bohemicum</name>
    <dbReference type="NCBI Taxonomy" id="1577686"/>
    <lineage>
        <taxon>Bacteria</taxon>
        <taxon>Pseudomonadati</taxon>
        <taxon>Acidobacteriota</taxon>
        <taxon>Terriglobia</taxon>
        <taxon>Terriglobales</taxon>
        <taxon>Acidobacteriaceae</taxon>
        <taxon>Silvibacterium</taxon>
    </lineage>
</organism>
<feature type="transmembrane region" description="Helical" evidence="6">
    <location>
        <begin position="407"/>
        <end position="428"/>
    </location>
</feature>
<dbReference type="EMBL" id="JACHEK010000005">
    <property type="protein sequence ID" value="MBB6144793.1"/>
    <property type="molecule type" value="Genomic_DNA"/>
</dbReference>
<keyword evidence="8" id="KW-1185">Reference proteome</keyword>
<comment type="caution">
    <text evidence="7">The sequence shown here is derived from an EMBL/GenBank/DDBJ whole genome shotgun (WGS) entry which is preliminary data.</text>
</comment>
<feature type="transmembrane region" description="Helical" evidence="6">
    <location>
        <begin position="134"/>
        <end position="152"/>
    </location>
</feature>
<feature type="transmembrane region" description="Helical" evidence="6">
    <location>
        <begin position="48"/>
        <end position="66"/>
    </location>
</feature>
<feature type="transmembrane region" description="Helical" evidence="6">
    <location>
        <begin position="435"/>
        <end position="457"/>
    </location>
</feature>
<sequence>MGKIVPGSNHTPGLKRVLGRGDLILLFIVAVANLNMVPPISASGPITLWLWIAAMLFFFWPQGAAVTELSQKWPGEGGIYLWAKRSFGEEHGFFAGWCYWLSNVFYLPTVVLSCVGVGVYVFGPRIQKLADSPAFTASMAIGLLLFLLILNVRGLELGKWINNLGGVGTIGGAAVVVLLAALTLHHHDSAFHRADLRPQFHDWRLLAAFGTICYSLVGLDLASIMGDEIREPKRNLPVAIFWGGLAAAAIYLGTTMAMLIALPHEQIGILSGILQAINVMSLRNGLLFIVAPLAFLECLAILGTASAWFSGAGRLPFVAGIDRYLPAIVGRVHPRYGTPYISLIVYAALSALLTLMSFLGVSVGEAYLTLLDLAVILQLLPSCYLFAALLKHTFDERVPLNASKPYLLANGFAGMLATLVGLCVAFVPSRQVNSIWLYETKLIAGCTLVFGSAYLFYRHARNTAPASEPIAAVTPAFSGSGKGTL</sequence>